<feature type="signal peptide" evidence="1">
    <location>
        <begin position="1"/>
        <end position="28"/>
    </location>
</feature>
<keyword evidence="4" id="KW-1185">Reference proteome</keyword>
<keyword evidence="1" id="KW-0732">Signal</keyword>
<dbReference type="GO" id="GO:0140664">
    <property type="term" value="F:ATP-dependent DNA damage sensor activity"/>
    <property type="evidence" value="ECO:0007669"/>
    <property type="project" value="InterPro"/>
</dbReference>
<dbReference type="GO" id="GO:0005524">
    <property type="term" value="F:ATP binding"/>
    <property type="evidence" value="ECO:0007669"/>
    <property type="project" value="InterPro"/>
</dbReference>
<reference evidence="3" key="2">
    <citation type="submission" date="2025-08" db="UniProtKB">
        <authorList>
            <consortium name="Ensembl"/>
        </authorList>
    </citation>
    <scope>IDENTIFICATION</scope>
</reference>
<dbReference type="GO" id="GO:0000400">
    <property type="term" value="F:four-way junction DNA binding"/>
    <property type="evidence" value="ECO:0007669"/>
    <property type="project" value="TreeGrafter"/>
</dbReference>
<dbReference type="GO" id="GO:0090656">
    <property type="term" value="P:t-circle formation"/>
    <property type="evidence" value="ECO:0007669"/>
    <property type="project" value="TreeGrafter"/>
</dbReference>
<name>A0A671W1C1_SPAAU</name>
<dbReference type="PROSITE" id="PS50162">
    <property type="entry name" value="RECA_2"/>
    <property type="match status" value="1"/>
</dbReference>
<dbReference type="InterPro" id="IPR027417">
    <property type="entry name" value="P-loop_NTPase"/>
</dbReference>
<dbReference type="GO" id="GO:0005657">
    <property type="term" value="C:replication fork"/>
    <property type="evidence" value="ECO:0007669"/>
    <property type="project" value="TreeGrafter"/>
</dbReference>
<feature type="domain" description="RecA family profile 1" evidence="2">
    <location>
        <begin position="1"/>
        <end position="70"/>
    </location>
</feature>
<dbReference type="PANTHER" id="PTHR46487">
    <property type="entry name" value="DNA REPAIR PROTEIN XRCC3"/>
    <property type="match status" value="1"/>
</dbReference>
<reference evidence="3" key="1">
    <citation type="submission" date="2021-04" db="EMBL/GenBank/DDBJ databases">
        <authorList>
            <consortium name="Wellcome Sanger Institute Data Sharing"/>
        </authorList>
    </citation>
    <scope>NUCLEOTIDE SEQUENCE [LARGE SCALE GENOMIC DNA]</scope>
</reference>
<dbReference type="Ensembl" id="ENSSAUT00010032124.1">
    <property type="protein sequence ID" value="ENSSAUP00010030476.1"/>
    <property type="gene ID" value="ENSSAUG00010013066.1"/>
</dbReference>
<evidence type="ECO:0000313" key="3">
    <source>
        <dbReference type="Ensembl" id="ENSSAUP00010030476.1"/>
    </source>
</evidence>
<dbReference type="Proteomes" id="UP000472265">
    <property type="component" value="Chromosome 22"/>
</dbReference>
<dbReference type="GO" id="GO:0071140">
    <property type="term" value="P:resolution of mitotic recombination intermediates"/>
    <property type="evidence" value="ECO:0007669"/>
    <property type="project" value="TreeGrafter"/>
</dbReference>
<dbReference type="GO" id="GO:0033065">
    <property type="term" value="C:Rad51C-XRCC3 complex"/>
    <property type="evidence" value="ECO:0007669"/>
    <property type="project" value="TreeGrafter"/>
</dbReference>
<gene>
    <name evidence="3" type="primary">XRCC3</name>
    <name evidence="3" type="synonym">xrcc3</name>
</gene>
<accession>A0A671W1C1</accession>
<dbReference type="AlphaFoldDB" id="A0A671W1C1"/>
<sequence>MCVCLSRRVPLLLARGAVRLLVVDSVAALFRCEFQASDWLERTKQLLSFSSTLHHLSQEFNTPVLCINQKCLFAGQLRGFCPLSSNVSPALGLAWANQVMVRLMMRRLQETVARGNQRSALRRLEVVFAPHLARDGRDAAVWREGVRGLTGSECTDVQH</sequence>
<dbReference type="GO" id="GO:0000722">
    <property type="term" value="P:telomere maintenance via recombination"/>
    <property type="evidence" value="ECO:0007669"/>
    <property type="project" value="TreeGrafter"/>
</dbReference>
<dbReference type="InterPro" id="IPR020588">
    <property type="entry name" value="RecA_ATP-bd"/>
</dbReference>
<reference evidence="3" key="3">
    <citation type="submission" date="2025-09" db="UniProtKB">
        <authorList>
            <consortium name="Ensembl"/>
        </authorList>
    </citation>
    <scope>IDENTIFICATION</scope>
</reference>
<protein>
    <submittedName>
        <fullName evidence="3">X-ray repair complementing defective repair in Chinese hamster cells 3</fullName>
    </submittedName>
</protein>
<feature type="chain" id="PRO_5025585925" evidence="1">
    <location>
        <begin position="29"/>
        <end position="159"/>
    </location>
</feature>
<dbReference type="PANTHER" id="PTHR46487:SF1">
    <property type="entry name" value="DNA REPAIR PROTEIN XRCC3"/>
    <property type="match status" value="1"/>
</dbReference>
<evidence type="ECO:0000259" key="2">
    <source>
        <dbReference type="PROSITE" id="PS50162"/>
    </source>
</evidence>
<dbReference type="Pfam" id="PF08423">
    <property type="entry name" value="Rad51"/>
    <property type="match status" value="1"/>
</dbReference>
<dbReference type="GeneTree" id="ENSGT00930000151053"/>
<proteinExistence type="predicted"/>
<dbReference type="SUPFAM" id="SSF52540">
    <property type="entry name" value="P-loop containing nucleoside triphosphate hydrolases"/>
    <property type="match status" value="1"/>
</dbReference>
<dbReference type="InterPro" id="IPR013632">
    <property type="entry name" value="Rad51_C"/>
</dbReference>
<evidence type="ECO:0000256" key="1">
    <source>
        <dbReference type="SAM" id="SignalP"/>
    </source>
</evidence>
<dbReference type="GO" id="GO:0045003">
    <property type="term" value="P:double-strand break repair via synthesis-dependent strand annealing"/>
    <property type="evidence" value="ECO:0007669"/>
    <property type="project" value="TreeGrafter"/>
</dbReference>
<dbReference type="Gene3D" id="3.40.50.300">
    <property type="entry name" value="P-loop containing nucleotide triphosphate hydrolases"/>
    <property type="match status" value="1"/>
</dbReference>
<organism evidence="3 4">
    <name type="scientific">Sparus aurata</name>
    <name type="common">Gilthead sea bream</name>
    <dbReference type="NCBI Taxonomy" id="8175"/>
    <lineage>
        <taxon>Eukaryota</taxon>
        <taxon>Metazoa</taxon>
        <taxon>Chordata</taxon>
        <taxon>Craniata</taxon>
        <taxon>Vertebrata</taxon>
        <taxon>Euteleostomi</taxon>
        <taxon>Actinopterygii</taxon>
        <taxon>Neopterygii</taxon>
        <taxon>Teleostei</taxon>
        <taxon>Neoteleostei</taxon>
        <taxon>Acanthomorphata</taxon>
        <taxon>Eupercaria</taxon>
        <taxon>Spariformes</taxon>
        <taxon>Sparidae</taxon>
        <taxon>Sparus</taxon>
    </lineage>
</organism>
<evidence type="ECO:0000313" key="4">
    <source>
        <dbReference type="Proteomes" id="UP000472265"/>
    </source>
</evidence>